<dbReference type="Gene3D" id="1.20.1540.10">
    <property type="entry name" value="Rhomboid-like"/>
    <property type="match status" value="1"/>
</dbReference>
<evidence type="ECO:0000313" key="10">
    <source>
        <dbReference type="EMBL" id="QDU34777.1"/>
    </source>
</evidence>
<evidence type="ECO:0000256" key="4">
    <source>
        <dbReference type="ARBA" id="ARBA00022801"/>
    </source>
</evidence>
<dbReference type="InterPro" id="IPR046483">
    <property type="entry name" value="DUF6576"/>
</dbReference>
<dbReference type="PANTHER" id="PTHR43731:SF14">
    <property type="entry name" value="PRESENILIN-ASSOCIATED RHOMBOID-LIKE PROTEIN, MITOCHONDRIAL"/>
    <property type="match status" value="1"/>
</dbReference>
<evidence type="ECO:0000256" key="2">
    <source>
        <dbReference type="ARBA" id="ARBA00009045"/>
    </source>
</evidence>
<feature type="transmembrane region" description="Helical" evidence="7">
    <location>
        <begin position="141"/>
        <end position="161"/>
    </location>
</feature>
<evidence type="ECO:0000259" key="9">
    <source>
        <dbReference type="Pfam" id="PF20216"/>
    </source>
</evidence>
<dbReference type="KEGG" id="pcor:KS4_28520"/>
<dbReference type="InterPro" id="IPR050925">
    <property type="entry name" value="Rhomboid_protease_S54"/>
</dbReference>
<keyword evidence="3 7" id="KW-0812">Transmembrane</keyword>
<dbReference type="Pfam" id="PF20216">
    <property type="entry name" value="DUF6576"/>
    <property type="match status" value="1"/>
</dbReference>
<dbReference type="GO" id="GO:0006508">
    <property type="term" value="P:proteolysis"/>
    <property type="evidence" value="ECO:0007669"/>
    <property type="project" value="UniProtKB-KW"/>
</dbReference>
<evidence type="ECO:0000256" key="1">
    <source>
        <dbReference type="ARBA" id="ARBA00004141"/>
    </source>
</evidence>
<feature type="domain" description="Peptidase S54 rhomboid" evidence="8">
    <location>
        <begin position="70"/>
        <end position="215"/>
    </location>
</feature>
<feature type="transmembrane region" description="Helical" evidence="7">
    <location>
        <begin position="111"/>
        <end position="135"/>
    </location>
</feature>
<dbReference type="InterPro" id="IPR035952">
    <property type="entry name" value="Rhomboid-like_sf"/>
</dbReference>
<dbReference type="Proteomes" id="UP000317369">
    <property type="component" value="Chromosome"/>
</dbReference>
<dbReference type="RefSeq" id="WP_145079100.1">
    <property type="nucleotide sequence ID" value="NZ_CP036425.1"/>
</dbReference>
<keyword evidence="10" id="KW-0645">Protease</keyword>
<name>A0A517YX43_9BACT</name>
<sequence length="291" mass="32407">MSFENRDYYRDTDEQGGMGFGRMANASVVWWLIGINVAVFVLDHFIGMAAGRKWLEAIGNYNIAQAIYGGQIWRFASYEFLHGGLGHIFFNMLGLYFFGPLIERWWGSRRFLAFYLICGVGGSILMSLMGFVGILDVGPNTILVGASGSLFGILVAAAVLYPDMRVQMLFPPIPISMRAMALIFLGIALFVSFGGGENAGGQAAHLGGALFGYLLVKRPRSLDWADRLSMGGVTKKSREARQVYRKQKTENFDIEVDQILDKVRDHGLQSLTKREKKILQQATDRQRKNVG</sequence>
<dbReference type="OrthoDB" id="9813074at2"/>
<gene>
    <name evidence="10" type="primary">gluP_1</name>
    <name evidence="10" type="ORF">KS4_28520</name>
</gene>
<dbReference type="GO" id="GO:0004252">
    <property type="term" value="F:serine-type endopeptidase activity"/>
    <property type="evidence" value="ECO:0007669"/>
    <property type="project" value="InterPro"/>
</dbReference>
<organism evidence="10 11">
    <name type="scientific">Poriferisphaera corsica</name>
    <dbReference type="NCBI Taxonomy" id="2528020"/>
    <lineage>
        <taxon>Bacteria</taxon>
        <taxon>Pseudomonadati</taxon>
        <taxon>Planctomycetota</taxon>
        <taxon>Phycisphaerae</taxon>
        <taxon>Phycisphaerales</taxon>
        <taxon>Phycisphaeraceae</taxon>
        <taxon>Poriferisphaera</taxon>
    </lineage>
</organism>
<evidence type="ECO:0000313" key="11">
    <source>
        <dbReference type="Proteomes" id="UP000317369"/>
    </source>
</evidence>
<evidence type="ECO:0000256" key="5">
    <source>
        <dbReference type="ARBA" id="ARBA00022989"/>
    </source>
</evidence>
<dbReference type="PANTHER" id="PTHR43731">
    <property type="entry name" value="RHOMBOID PROTEASE"/>
    <property type="match status" value="1"/>
</dbReference>
<comment type="subcellular location">
    <subcellularLocation>
        <location evidence="1">Membrane</location>
        <topology evidence="1">Multi-pass membrane protein</topology>
    </subcellularLocation>
</comment>
<keyword evidence="6 7" id="KW-0472">Membrane</keyword>
<evidence type="ECO:0000256" key="6">
    <source>
        <dbReference type="ARBA" id="ARBA00023136"/>
    </source>
</evidence>
<dbReference type="GO" id="GO:0016020">
    <property type="term" value="C:membrane"/>
    <property type="evidence" value="ECO:0007669"/>
    <property type="project" value="UniProtKB-SubCell"/>
</dbReference>
<evidence type="ECO:0000256" key="7">
    <source>
        <dbReference type="SAM" id="Phobius"/>
    </source>
</evidence>
<feature type="domain" description="DUF6576" evidence="9">
    <location>
        <begin position="243"/>
        <end position="281"/>
    </location>
</feature>
<dbReference type="InterPro" id="IPR022764">
    <property type="entry name" value="Peptidase_S54_rhomboid_dom"/>
</dbReference>
<evidence type="ECO:0000256" key="3">
    <source>
        <dbReference type="ARBA" id="ARBA00022692"/>
    </source>
</evidence>
<protein>
    <submittedName>
        <fullName evidence="10">Rhomboid protease GluP</fullName>
        <ecNumber evidence="10">3.4.21.105</ecNumber>
    </submittedName>
</protein>
<feature type="transmembrane region" description="Helical" evidence="7">
    <location>
        <begin position="28"/>
        <end position="46"/>
    </location>
</feature>
<dbReference type="EMBL" id="CP036425">
    <property type="protein sequence ID" value="QDU34777.1"/>
    <property type="molecule type" value="Genomic_DNA"/>
</dbReference>
<keyword evidence="11" id="KW-1185">Reference proteome</keyword>
<reference evidence="10 11" key="1">
    <citation type="submission" date="2019-02" db="EMBL/GenBank/DDBJ databases">
        <title>Deep-cultivation of Planctomycetes and their phenomic and genomic characterization uncovers novel biology.</title>
        <authorList>
            <person name="Wiegand S."/>
            <person name="Jogler M."/>
            <person name="Boedeker C."/>
            <person name="Pinto D."/>
            <person name="Vollmers J."/>
            <person name="Rivas-Marin E."/>
            <person name="Kohn T."/>
            <person name="Peeters S.H."/>
            <person name="Heuer A."/>
            <person name="Rast P."/>
            <person name="Oberbeckmann S."/>
            <person name="Bunk B."/>
            <person name="Jeske O."/>
            <person name="Meyerdierks A."/>
            <person name="Storesund J.E."/>
            <person name="Kallscheuer N."/>
            <person name="Luecker S."/>
            <person name="Lage O.M."/>
            <person name="Pohl T."/>
            <person name="Merkel B.J."/>
            <person name="Hornburger P."/>
            <person name="Mueller R.-W."/>
            <person name="Bruemmer F."/>
            <person name="Labrenz M."/>
            <person name="Spormann A.M."/>
            <person name="Op den Camp H."/>
            <person name="Overmann J."/>
            <person name="Amann R."/>
            <person name="Jetten M.S.M."/>
            <person name="Mascher T."/>
            <person name="Medema M.H."/>
            <person name="Devos D.P."/>
            <person name="Kaster A.-K."/>
            <person name="Ovreas L."/>
            <person name="Rohde M."/>
            <person name="Galperin M.Y."/>
            <person name="Jogler C."/>
        </authorList>
    </citation>
    <scope>NUCLEOTIDE SEQUENCE [LARGE SCALE GENOMIC DNA]</scope>
    <source>
        <strain evidence="10 11">KS4</strain>
    </source>
</reference>
<proteinExistence type="inferred from homology"/>
<keyword evidence="4 10" id="KW-0378">Hydrolase</keyword>
<comment type="similarity">
    <text evidence="2">Belongs to the peptidase S54 family.</text>
</comment>
<dbReference type="EC" id="3.4.21.105" evidence="10"/>
<dbReference type="Pfam" id="PF01694">
    <property type="entry name" value="Rhomboid"/>
    <property type="match status" value="1"/>
</dbReference>
<dbReference type="AlphaFoldDB" id="A0A517YX43"/>
<accession>A0A517YX43</accession>
<keyword evidence="5 7" id="KW-1133">Transmembrane helix</keyword>
<evidence type="ECO:0000259" key="8">
    <source>
        <dbReference type="Pfam" id="PF01694"/>
    </source>
</evidence>
<feature type="transmembrane region" description="Helical" evidence="7">
    <location>
        <begin position="80"/>
        <end position="99"/>
    </location>
</feature>
<feature type="transmembrane region" description="Helical" evidence="7">
    <location>
        <begin position="173"/>
        <end position="193"/>
    </location>
</feature>
<dbReference type="SUPFAM" id="SSF144091">
    <property type="entry name" value="Rhomboid-like"/>
    <property type="match status" value="1"/>
</dbReference>